<evidence type="ECO:0000256" key="6">
    <source>
        <dbReference type="ARBA" id="ARBA00022747"/>
    </source>
</evidence>
<dbReference type="PROSITE" id="PS00092">
    <property type="entry name" value="N6_MTASE"/>
    <property type="match status" value="1"/>
</dbReference>
<gene>
    <name evidence="12" type="ORF">K7C98_32575</name>
</gene>
<evidence type="ECO:0000256" key="2">
    <source>
        <dbReference type="ARBA" id="ARBA00011900"/>
    </source>
</evidence>
<dbReference type="InterPro" id="IPR002052">
    <property type="entry name" value="DNA_methylase_N6_adenine_CS"/>
</dbReference>
<dbReference type="PRINTS" id="PR00507">
    <property type="entry name" value="N12N6MTFRASE"/>
</dbReference>
<dbReference type="PANTHER" id="PTHR33841">
    <property type="entry name" value="DNA METHYLTRANSFERASE YEEA-RELATED"/>
    <property type="match status" value="1"/>
</dbReference>
<keyword evidence="6" id="KW-0680">Restriction system</keyword>
<dbReference type="Gene3D" id="3.40.50.150">
    <property type="entry name" value="Vaccinia Virus protein VP39"/>
    <property type="match status" value="1"/>
</dbReference>
<comment type="similarity">
    <text evidence="1">Belongs to the N(4)/N(6)-methyltransferase family.</text>
</comment>
<dbReference type="SUPFAM" id="SSF53335">
    <property type="entry name" value="S-adenosyl-L-methionine-dependent methyltransferases"/>
    <property type="match status" value="1"/>
</dbReference>
<proteinExistence type="inferred from homology"/>
<evidence type="ECO:0000256" key="5">
    <source>
        <dbReference type="ARBA" id="ARBA00022691"/>
    </source>
</evidence>
<evidence type="ECO:0000313" key="13">
    <source>
        <dbReference type="Proteomes" id="UP001139031"/>
    </source>
</evidence>
<evidence type="ECO:0000256" key="7">
    <source>
        <dbReference type="ARBA" id="ARBA00023125"/>
    </source>
</evidence>
<protein>
    <recommendedName>
        <fullName evidence="2">site-specific DNA-methyltransferase (adenine-specific)</fullName>
        <ecNumber evidence="2">2.1.1.72</ecNumber>
    </recommendedName>
</protein>
<evidence type="ECO:0000256" key="9">
    <source>
        <dbReference type="SAM" id="MobiDB-lite"/>
    </source>
</evidence>
<dbReference type="Pfam" id="PF07669">
    <property type="entry name" value="Eco57I"/>
    <property type="match status" value="1"/>
</dbReference>
<comment type="catalytic activity">
    <reaction evidence="8">
        <text>a 2'-deoxyadenosine in DNA + S-adenosyl-L-methionine = an N(6)-methyl-2'-deoxyadenosine in DNA + S-adenosyl-L-homocysteine + H(+)</text>
        <dbReference type="Rhea" id="RHEA:15197"/>
        <dbReference type="Rhea" id="RHEA-COMP:12418"/>
        <dbReference type="Rhea" id="RHEA-COMP:12419"/>
        <dbReference type="ChEBI" id="CHEBI:15378"/>
        <dbReference type="ChEBI" id="CHEBI:57856"/>
        <dbReference type="ChEBI" id="CHEBI:59789"/>
        <dbReference type="ChEBI" id="CHEBI:90615"/>
        <dbReference type="ChEBI" id="CHEBI:90616"/>
        <dbReference type="EC" id="2.1.1.72"/>
    </reaction>
</comment>
<dbReference type="EC" id="2.1.1.72" evidence="2"/>
<dbReference type="InterPro" id="IPR011639">
    <property type="entry name" value="MethylTrfase_TaqI-like_dom"/>
</dbReference>
<evidence type="ECO:0000313" key="12">
    <source>
        <dbReference type="EMBL" id="MBZ5713993.1"/>
    </source>
</evidence>
<dbReference type="InterPro" id="IPR025931">
    <property type="entry name" value="TaqI_C"/>
</dbReference>
<keyword evidence="4" id="KW-0808">Transferase</keyword>
<dbReference type="GO" id="GO:0032259">
    <property type="term" value="P:methylation"/>
    <property type="evidence" value="ECO:0007669"/>
    <property type="project" value="UniProtKB-KW"/>
</dbReference>
<dbReference type="PANTHER" id="PTHR33841:SF5">
    <property type="entry name" value="DNA METHYLASE (MODIFICATION METHYLASE) (METHYLTRANSFERASE)-RELATED"/>
    <property type="match status" value="1"/>
</dbReference>
<evidence type="ECO:0000256" key="4">
    <source>
        <dbReference type="ARBA" id="ARBA00022679"/>
    </source>
</evidence>
<keyword evidence="13" id="KW-1185">Reference proteome</keyword>
<dbReference type="InterPro" id="IPR050953">
    <property type="entry name" value="N4_N6_ade-DNA_methylase"/>
</dbReference>
<keyword evidence="5" id="KW-0949">S-adenosyl-L-methionine</keyword>
<dbReference type="RefSeq" id="WP_224195728.1">
    <property type="nucleotide sequence ID" value="NZ_JAIRAU010000045.1"/>
</dbReference>
<accession>A0ABS7U0E1</accession>
<dbReference type="GO" id="GO:0008168">
    <property type="term" value="F:methyltransferase activity"/>
    <property type="evidence" value="ECO:0007669"/>
    <property type="project" value="UniProtKB-KW"/>
</dbReference>
<comment type="caution">
    <text evidence="12">The sequence shown here is derived from an EMBL/GenBank/DDBJ whole genome shotgun (WGS) entry which is preliminary data.</text>
</comment>
<feature type="domain" description="Type II methyltransferase M.TaqI-like" evidence="10">
    <location>
        <begin position="141"/>
        <end position="237"/>
    </location>
</feature>
<dbReference type="Pfam" id="PF12950">
    <property type="entry name" value="TaqI_C"/>
    <property type="match status" value="1"/>
</dbReference>
<reference evidence="12" key="1">
    <citation type="submission" date="2021-08" db="EMBL/GenBank/DDBJ databases">
        <authorList>
            <person name="Stevens D.C."/>
        </authorList>
    </citation>
    <scope>NUCLEOTIDE SEQUENCE</scope>
    <source>
        <strain evidence="12">DSM 53165</strain>
    </source>
</reference>
<sequence length="568" mass="62719">MQSSLETRAPRSPLLGPDASERGAVFTRPEVVEALLDLADYTAERPLHRWAVLEPSFGAGDFLLAIVERLLAACARAGPGPKDARRLGEAVRGVEVHAESFAATRDRVRARLLAWGASRADAEWLCDAWLLRGDFLLAPLERRFDVVVGNPPYVRQERIPEALLAEYRRRYRTIYDRADLYVPFFERGLQLLAEGGRLAFICANRWLKNKYGGPLRDLVAREFHLSHFIDMEGTDAFQSEVFAYPAITVIRRGAGEVTRIGRRPQGAGELPAVVQAMTTPGPIRDPRVEEVAQAVRGADPWLLDSADQLRVLRRLERDHVALEDAGCVVGIGVATGADRVFIAELDALPVEAARKLPLVMAADLRGGAIAWSGRAIVNPFEPDGALADLARYPRFAAYVRSHREALQRRYVAQRSPAAWYRTIDRVDVALTHTPKLLIPDIKGEPTVVFDAGRYYPHHNLYHVTSPTWDLQALATILRSSLAALFVANYGIKMAGGFLRFQAQYLRRICVPRWADLSAKSRAALIAAPATDAAAIDRAAFAAYGLTRAEADTVRRAAATIRVGGKRSV</sequence>
<evidence type="ECO:0000259" key="10">
    <source>
        <dbReference type="Pfam" id="PF07669"/>
    </source>
</evidence>
<name>A0ABS7U0E1_9BACT</name>
<keyword evidence="7" id="KW-0238">DNA-binding</keyword>
<evidence type="ECO:0000256" key="1">
    <source>
        <dbReference type="ARBA" id="ARBA00006594"/>
    </source>
</evidence>
<dbReference type="Proteomes" id="UP001139031">
    <property type="component" value="Unassembled WGS sequence"/>
</dbReference>
<organism evidence="12 13">
    <name type="scientific">Nannocystis pusilla</name>
    <dbReference type="NCBI Taxonomy" id="889268"/>
    <lineage>
        <taxon>Bacteria</taxon>
        <taxon>Pseudomonadati</taxon>
        <taxon>Myxococcota</taxon>
        <taxon>Polyangia</taxon>
        <taxon>Nannocystales</taxon>
        <taxon>Nannocystaceae</taxon>
        <taxon>Nannocystis</taxon>
    </lineage>
</organism>
<dbReference type="EMBL" id="JAIRAU010000045">
    <property type="protein sequence ID" value="MBZ5713993.1"/>
    <property type="molecule type" value="Genomic_DNA"/>
</dbReference>
<evidence type="ECO:0000256" key="8">
    <source>
        <dbReference type="ARBA" id="ARBA00047942"/>
    </source>
</evidence>
<keyword evidence="3 12" id="KW-0489">Methyltransferase</keyword>
<feature type="region of interest" description="Disordered" evidence="9">
    <location>
        <begin position="1"/>
        <end position="21"/>
    </location>
</feature>
<evidence type="ECO:0000259" key="11">
    <source>
        <dbReference type="Pfam" id="PF12950"/>
    </source>
</evidence>
<dbReference type="InterPro" id="IPR029063">
    <property type="entry name" value="SAM-dependent_MTases_sf"/>
</dbReference>
<evidence type="ECO:0000256" key="3">
    <source>
        <dbReference type="ARBA" id="ARBA00022603"/>
    </source>
</evidence>
<feature type="domain" description="TaqI-like C-terminal specificity" evidence="11">
    <location>
        <begin position="412"/>
        <end position="508"/>
    </location>
</feature>